<evidence type="ECO:0000259" key="4">
    <source>
        <dbReference type="Pfam" id="PF03496"/>
    </source>
</evidence>
<feature type="domain" description="ADP ribosyltransferase" evidence="4">
    <location>
        <begin position="241"/>
        <end position="408"/>
    </location>
</feature>
<dbReference type="InterPro" id="IPR019734">
    <property type="entry name" value="TPR_rpt"/>
</dbReference>
<keyword evidence="1" id="KW-0677">Repeat</keyword>
<dbReference type="InterPro" id="IPR003540">
    <property type="entry name" value="ADP-ribosyltransferase"/>
</dbReference>
<dbReference type="Proteomes" id="UP000663828">
    <property type="component" value="Unassembled WGS sequence"/>
</dbReference>
<dbReference type="PROSITE" id="PS50005">
    <property type="entry name" value="TPR"/>
    <property type="match status" value="9"/>
</dbReference>
<evidence type="ECO:0000256" key="2">
    <source>
        <dbReference type="ARBA" id="ARBA00022803"/>
    </source>
</evidence>
<feature type="repeat" description="TPR" evidence="3">
    <location>
        <begin position="518"/>
        <end position="551"/>
    </location>
</feature>
<dbReference type="SUPFAM" id="SSF48452">
    <property type="entry name" value="TPR-like"/>
    <property type="match status" value="3"/>
</dbReference>
<feature type="repeat" description="TPR" evidence="3">
    <location>
        <begin position="560"/>
        <end position="593"/>
    </location>
</feature>
<reference evidence="5" key="1">
    <citation type="submission" date="2021-02" db="EMBL/GenBank/DDBJ databases">
        <authorList>
            <person name="Nowell W R."/>
        </authorList>
    </citation>
    <scope>NUCLEOTIDE SEQUENCE</scope>
</reference>
<feature type="repeat" description="TPR" evidence="3">
    <location>
        <begin position="686"/>
        <end position="719"/>
    </location>
</feature>
<keyword evidence="2 3" id="KW-0802">TPR repeat</keyword>
<sequence length="867" mass="98708">MNGTKSTPSNSGPLISADLIGHIRPRTTENTLATPTDPAVLQRINIRRAQNTVLIWLDNHMDEDSLEYENTVSRLQLVVNDVETFKSDNLCIEFLQGLENSKACMIIEGTLSQHVVSQVHDLTQVDSIFIFSDDQKRLKHWAEQWPKIKGICADIVLISKMIKQIAQQVEHNAMSMSFVSSDKRLDQLNPTFMYIQIIKEIILTIEFDSTYRRNYIEFCREIFDGNKAESSCVDEFEHTYKKEKAIWWYTYQCFLYPMLNKALQAMDGDMIIKMGFFIKDLHQQIEQLYLDQFVYQTSPKTFTVFRGQGISQVDFEQMLQSKGGLISFNNFLSTSYNRETAINFAPSTGTRSGNVGILFIMEINPVRSNTPFASIASVSAHAKEDEVLFSMNAVFRIKDIQEMSDDSHLYEVHLSLTSDNDPELFELACYIRRESLPGNEPWYRLGALLLRMGQAEKAEEIYEDLLKQKSDDNEKASIYDRLSLAKYGQGKYQDTIEICKKLISIYQKTSSSESVSLANLYNRMGSAYLRIGNYSNALKVHQDALRILKQAIGSSHPEIAKSYNNIGMALYNMSEYAKALQSHQKAVEINEELLPSNHPDLASTYNNIGSVYQSIGEFEKALSYYEKDLSISQQSLPPNHPDLASTYNNIGSAHQSMGDYAKALSYYEKDLAICQQSLSSNHPDLAKSLNNIGSVYRHMGEYTIALTYHEKALKIYEQALNADHPDFASCYNYIGNVFRSIGDLQKALSYYQKALLIIEQSLLPNHPDLASTHNNIGNVYCSMGKHDKALLSHEKALAIRQQSFPPNHPDIACSYTNIAAVYETMRDYTKARLFYERALRVAEHSPCIKQENLQVYKDNLARAKRKA</sequence>
<dbReference type="Pfam" id="PF13424">
    <property type="entry name" value="TPR_12"/>
    <property type="match status" value="4"/>
</dbReference>
<feature type="repeat" description="TPR" evidence="3">
    <location>
        <begin position="602"/>
        <end position="635"/>
    </location>
</feature>
<proteinExistence type="predicted"/>
<dbReference type="PANTHER" id="PTHR45641">
    <property type="entry name" value="TETRATRICOPEPTIDE REPEAT PROTEIN (AFU_ORTHOLOGUE AFUA_6G03870)"/>
    <property type="match status" value="1"/>
</dbReference>
<comment type="caution">
    <text evidence="5">The sequence shown here is derived from an EMBL/GenBank/DDBJ whole genome shotgun (WGS) entry which is preliminary data.</text>
</comment>
<protein>
    <recommendedName>
        <fullName evidence="4">ADP ribosyltransferase domain-containing protein</fullName>
    </recommendedName>
</protein>
<keyword evidence="6" id="KW-1185">Reference proteome</keyword>
<dbReference type="Gene3D" id="1.25.40.10">
    <property type="entry name" value="Tetratricopeptide repeat domain"/>
    <property type="match status" value="4"/>
</dbReference>
<name>A0A815K558_ADIRI</name>
<evidence type="ECO:0000256" key="3">
    <source>
        <dbReference type="PROSITE-ProRule" id="PRU00339"/>
    </source>
</evidence>
<dbReference type="Pfam" id="PF13176">
    <property type="entry name" value="TPR_7"/>
    <property type="match status" value="1"/>
</dbReference>
<feature type="repeat" description="TPR" evidence="3">
    <location>
        <begin position="439"/>
        <end position="472"/>
    </location>
</feature>
<dbReference type="SMART" id="SM00028">
    <property type="entry name" value="TPR"/>
    <property type="match status" value="10"/>
</dbReference>
<feature type="repeat" description="TPR" evidence="3">
    <location>
        <begin position="812"/>
        <end position="845"/>
    </location>
</feature>
<dbReference type="PANTHER" id="PTHR45641:SF19">
    <property type="entry name" value="NEPHROCYSTIN-3"/>
    <property type="match status" value="1"/>
</dbReference>
<feature type="repeat" description="TPR" evidence="3">
    <location>
        <begin position="644"/>
        <end position="677"/>
    </location>
</feature>
<accession>A0A815K558</accession>
<evidence type="ECO:0000256" key="1">
    <source>
        <dbReference type="ARBA" id="ARBA00022737"/>
    </source>
</evidence>
<dbReference type="PROSITE" id="PS51996">
    <property type="entry name" value="TR_MART"/>
    <property type="match status" value="1"/>
</dbReference>
<feature type="repeat" description="TPR" evidence="3">
    <location>
        <begin position="728"/>
        <end position="761"/>
    </location>
</feature>
<organism evidence="5 6">
    <name type="scientific">Adineta ricciae</name>
    <name type="common">Rotifer</name>
    <dbReference type="NCBI Taxonomy" id="249248"/>
    <lineage>
        <taxon>Eukaryota</taxon>
        <taxon>Metazoa</taxon>
        <taxon>Spiralia</taxon>
        <taxon>Gnathifera</taxon>
        <taxon>Rotifera</taxon>
        <taxon>Eurotatoria</taxon>
        <taxon>Bdelloidea</taxon>
        <taxon>Adinetida</taxon>
        <taxon>Adinetidae</taxon>
        <taxon>Adineta</taxon>
    </lineage>
</organism>
<feature type="repeat" description="TPR" evidence="3">
    <location>
        <begin position="770"/>
        <end position="803"/>
    </location>
</feature>
<dbReference type="EMBL" id="CAJNOR010003219">
    <property type="protein sequence ID" value="CAF1390803.1"/>
    <property type="molecule type" value="Genomic_DNA"/>
</dbReference>
<dbReference type="InterPro" id="IPR011990">
    <property type="entry name" value="TPR-like_helical_dom_sf"/>
</dbReference>
<dbReference type="Gene3D" id="3.90.176.10">
    <property type="entry name" value="Toxin ADP-ribosyltransferase, Chain A, domain 1"/>
    <property type="match status" value="1"/>
</dbReference>
<evidence type="ECO:0000313" key="6">
    <source>
        <dbReference type="Proteomes" id="UP000663828"/>
    </source>
</evidence>
<dbReference type="PRINTS" id="PR00381">
    <property type="entry name" value="KINESINLIGHT"/>
</dbReference>
<evidence type="ECO:0000313" key="5">
    <source>
        <dbReference type="EMBL" id="CAF1390803.1"/>
    </source>
</evidence>
<dbReference type="AlphaFoldDB" id="A0A815K558"/>
<dbReference type="Pfam" id="PF03496">
    <property type="entry name" value="ADPrib_exo_Tox"/>
    <property type="match status" value="1"/>
</dbReference>
<gene>
    <name evidence="5" type="ORF">XAT740_LOCUS33590</name>
</gene>
<dbReference type="GO" id="GO:0005576">
    <property type="term" value="C:extracellular region"/>
    <property type="evidence" value="ECO:0007669"/>
    <property type="project" value="InterPro"/>
</dbReference>
<dbReference type="Pfam" id="PF13181">
    <property type="entry name" value="TPR_8"/>
    <property type="match status" value="1"/>
</dbReference>
<dbReference type="PROSITE" id="PS50293">
    <property type="entry name" value="TPR_REGION"/>
    <property type="match status" value="3"/>
</dbReference>
<dbReference type="SUPFAM" id="SSF56399">
    <property type="entry name" value="ADP-ribosylation"/>
    <property type="match status" value="1"/>
</dbReference>